<dbReference type="KEGG" id="usu:LVJ78_04580"/>
<dbReference type="FunFam" id="3.40.50.2000:FF:000011">
    <property type="entry name" value="Glycogen synthase"/>
    <property type="match status" value="1"/>
</dbReference>
<comment type="function">
    <text evidence="2 11">Synthesizes alpha-1,4-glucan chains using ADP-glucose.</text>
</comment>
<dbReference type="InterPro" id="IPR013534">
    <property type="entry name" value="Starch_synth_cat_dom"/>
</dbReference>
<keyword evidence="8 11" id="KW-0808">Transferase</keyword>
<evidence type="ECO:0000256" key="2">
    <source>
        <dbReference type="ARBA" id="ARBA00002764"/>
    </source>
</evidence>
<dbReference type="Pfam" id="PF08323">
    <property type="entry name" value="Glyco_transf_5"/>
    <property type="match status" value="1"/>
</dbReference>
<keyword evidence="7 11" id="KW-0328">Glycosyltransferase</keyword>
<keyword evidence="16" id="KW-1185">Reference proteome</keyword>
<dbReference type="EMBL" id="CP091507">
    <property type="protein sequence ID" value="UOO80289.1"/>
    <property type="molecule type" value="Genomic_DNA"/>
</dbReference>
<dbReference type="InterPro" id="IPR011835">
    <property type="entry name" value="GS/SS"/>
</dbReference>
<protein>
    <recommendedName>
        <fullName evidence="6 11">Glycogen synthase</fullName>
        <ecNumber evidence="5 11">2.4.1.21</ecNumber>
    </recommendedName>
    <alternativeName>
        <fullName evidence="10 11">Starch [bacterial glycogen] synthase</fullName>
    </alternativeName>
</protein>
<evidence type="ECO:0000313" key="16">
    <source>
        <dbReference type="Proteomes" id="UP000294721"/>
    </source>
</evidence>
<dbReference type="RefSeq" id="WP_132954785.1">
    <property type="nucleotide sequence ID" value="NZ_CP091507.1"/>
</dbReference>
<dbReference type="GO" id="GO:0005829">
    <property type="term" value="C:cytosol"/>
    <property type="evidence" value="ECO:0007669"/>
    <property type="project" value="TreeGrafter"/>
</dbReference>
<dbReference type="GO" id="GO:0009011">
    <property type="term" value="F:alpha-1,4-glucan glucosyltransferase (ADP-glucose donor) activity"/>
    <property type="evidence" value="ECO:0007669"/>
    <property type="project" value="UniProtKB-UniRule"/>
</dbReference>
<dbReference type="Gene3D" id="3.40.50.2000">
    <property type="entry name" value="Glycogen Phosphorylase B"/>
    <property type="match status" value="2"/>
</dbReference>
<dbReference type="GO" id="GO:0004373">
    <property type="term" value="F:alpha-1,4-glucan glucosyltransferase (UDP-glucose donor) activity"/>
    <property type="evidence" value="ECO:0007669"/>
    <property type="project" value="InterPro"/>
</dbReference>
<evidence type="ECO:0000256" key="4">
    <source>
        <dbReference type="ARBA" id="ARBA00010281"/>
    </source>
</evidence>
<organism evidence="15 17">
    <name type="scientific">Uruburuella suis</name>
    <dbReference type="NCBI Taxonomy" id="252130"/>
    <lineage>
        <taxon>Bacteria</taxon>
        <taxon>Pseudomonadati</taxon>
        <taxon>Pseudomonadota</taxon>
        <taxon>Betaproteobacteria</taxon>
        <taxon>Neisseriales</taxon>
        <taxon>Neisseriaceae</taxon>
        <taxon>Uruburuella</taxon>
    </lineage>
</organism>
<accession>A0AAE9H243</accession>
<dbReference type="Proteomes" id="UP000829756">
    <property type="component" value="Chromosome"/>
</dbReference>
<evidence type="ECO:0000256" key="11">
    <source>
        <dbReference type="HAMAP-Rule" id="MF_00484"/>
    </source>
</evidence>
<evidence type="ECO:0000256" key="5">
    <source>
        <dbReference type="ARBA" id="ARBA00012588"/>
    </source>
</evidence>
<comment type="catalytic activity">
    <reaction evidence="1 11">
        <text>[(1-&gt;4)-alpha-D-glucosyl](n) + ADP-alpha-D-glucose = [(1-&gt;4)-alpha-D-glucosyl](n+1) + ADP + H(+)</text>
        <dbReference type="Rhea" id="RHEA:18189"/>
        <dbReference type="Rhea" id="RHEA-COMP:9584"/>
        <dbReference type="Rhea" id="RHEA-COMP:9587"/>
        <dbReference type="ChEBI" id="CHEBI:15378"/>
        <dbReference type="ChEBI" id="CHEBI:15444"/>
        <dbReference type="ChEBI" id="CHEBI:57498"/>
        <dbReference type="ChEBI" id="CHEBI:456216"/>
        <dbReference type="EC" id="2.4.1.21"/>
    </reaction>
</comment>
<name>A0AAE9H243_9NEIS</name>
<feature type="domain" description="Starch synthase catalytic" evidence="13">
    <location>
        <begin position="2"/>
        <end position="234"/>
    </location>
</feature>
<gene>
    <name evidence="11 15" type="primary">glgA</name>
    <name evidence="14" type="ORF">EV680_1414</name>
    <name evidence="15" type="ORF">LVJ78_04580</name>
</gene>
<feature type="domain" description="Glycosyl transferase family 1" evidence="12">
    <location>
        <begin position="284"/>
        <end position="451"/>
    </location>
</feature>
<dbReference type="AlphaFoldDB" id="A0AAE9H243"/>
<dbReference type="SUPFAM" id="SSF53756">
    <property type="entry name" value="UDP-Glycosyltransferase/glycogen phosphorylase"/>
    <property type="match status" value="1"/>
</dbReference>
<dbReference type="PANTHER" id="PTHR45825:SF11">
    <property type="entry name" value="ALPHA AMYLASE DOMAIN-CONTAINING PROTEIN"/>
    <property type="match status" value="1"/>
</dbReference>
<evidence type="ECO:0000256" key="3">
    <source>
        <dbReference type="ARBA" id="ARBA00004964"/>
    </source>
</evidence>
<feature type="binding site" evidence="11">
    <location>
        <position position="15"/>
    </location>
    <ligand>
        <name>ADP-alpha-D-glucose</name>
        <dbReference type="ChEBI" id="CHEBI:57498"/>
    </ligand>
</feature>
<evidence type="ECO:0000259" key="13">
    <source>
        <dbReference type="Pfam" id="PF08323"/>
    </source>
</evidence>
<evidence type="ECO:0000256" key="9">
    <source>
        <dbReference type="ARBA" id="ARBA00023056"/>
    </source>
</evidence>
<dbReference type="NCBIfam" id="NF001899">
    <property type="entry name" value="PRK00654.1-2"/>
    <property type="match status" value="1"/>
</dbReference>
<dbReference type="Pfam" id="PF00534">
    <property type="entry name" value="Glycos_transf_1"/>
    <property type="match status" value="1"/>
</dbReference>
<dbReference type="EMBL" id="SLXE01000041">
    <property type="protein sequence ID" value="TCO99687.1"/>
    <property type="molecule type" value="Genomic_DNA"/>
</dbReference>
<comment type="pathway">
    <text evidence="3 11">Glycan biosynthesis; glycogen biosynthesis.</text>
</comment>
<evidence type="ECO:0000313" key="17">
    <source>
        <dbReference type="Proteomes" id="UP000829756"/>
    </source>
</evidence>
<evidence type="ECO:0000256" key="8">
    <source>
        <dbReference type="ARBA" id="ARBA00022679"/>
    </source>
</evidence>
<dbReference type="Proteomes" id="UP000294721">
    <property type="component" value="Unassembled WGS sequence"/>
</dbReference>
<dbReference type="HAMAP" id="MF_00484">
    <property type="entry name" value="Glycogen_synth"/>
    <property type="match status" value="1"/>
</dbReference>
<keyword evidence="9 11" id="KW-0320">Glycogen biosynthesis</keyword>
<dbReference type="CDD" id="cd03791">
    <property type="entry name" value="GT5_Glycogen_synthase_DULL1-like"/>
    <property type="match status" value="1"/>
</dbReference>
<reference evidence="15" key="3">
    <citation type="journal article" date="2022" name="Res Sq">
        <title>Evolution of multicellular longitudinally dividing oral cavity symbionts (Neisseriaceae).</title>
        <authorList>
            <person name="Nyongesa S."/>
            <person name="Weber P."/>
            <person name="Bernet E."/>
            <person name="Pullido F."/>
            <person name="Nieckarz M."/>
            <person name="Delaby M."/>
            <person name="Nieves C."/>
            <person name="Viehboeck T."/>
            <person name="Krause N."/>
            <person name="Rivera-Millot A."/>
            <person name="Nakamura A."/>
            <person name="Vischer N."/>
            <person name="VanNieuwenhze M."/>
            <person name="Brun Y."/>
            <person name="Cava F."/>
            <person name="Bulgheresi S."/>
            <person name="Veyrier F."/>
        </authorList>
    </citation>
    <scope>NUCLEOTIDE SEQUENCE</scope>
    <source>
        <strain evidence="15">1258/02</strain>
    </source>
</reference>
<evidence type="ECO:0000313" key="14">
    <source>
        <dbReference type="EMBL" id="TCO99687.1"/>
    </source>
</evidence>
<reference evidence="14 16" key="1">
    <citation type="submission" date="2019-03" db="EMBL/GenBank/DDBJ databases">
        <title>Genomic Encyclopedia of Type Strains, Phase IV (KMG-IV): sequencing the most valuable type-strain genomes for metagenomic binning, comparative biology and taxonomic classification.</title>
        <authorList>
            <person name="Goeker M."/>
        </authorList>
    </citation>
    <scope>NUCLEOTIDE SEQUENCE [LARGE SCALE GENOMIC DNA]</scope>
    <source>
        <strain evidence="14 16">DSM 17474</strain>
    </source>
</reference>
<evidence type="ECO:0000259" key="12">
    <source>
        <dbReference type="Pfam" id="PF00534"/>
    </source>
</evidence>
<evidence type="ECO:0000256" key="1">
    <source>
        <dbReference type="ARBA" id="ARBA00001478"/>
    </source>
</evidence>
<dbReference type="InterPro" id="IPR001296">
    <property type="entry name" value="Glyco_trans_1"/>
</dbReference>
<sequence>MKILHASSELYPLIKTGGLADVLGALPFAQQQRGDDVRVVLPYYRQVREALPDTTEVAARDTFGGYVVVRYADYQGVGLYLVDAPHLYDRGGNPYHDQNYFDYSDNVIRFGLLGWAAAALAGGMDETWGKADVLHAHDWQTGLAPAYLAAWGVDVQSVFTIHNIAYQGMFMSKHLAELDLPWAMYHVDGLEFHNQISFLKAGLYYADHITTVSPTYAAEITCEPAACGLQGLLQTRLAQGRLSGILNGVDDAVWSPKTDAALVKNYHLKAMQGKKADKLALQQHFGLAEDDQALLAVMVSRLTPQKGADLLVEALSEKLAAHPQLQFALLGSGAPELEQAFYALAEAYPQQVGIHIGYDETLAHRLIGGGDVIIIPSRFEPCGLTQLYGLKYGTLPLVRHTGGLADTVVGCDADSLKAKTATGFVFEEASAAALGAALEEALALWHKPRAWPAIRKEAMLQDFSWQKAAEAYDACYAHLKR</sequence>
<comment type="similarity">
    <text evidence="4 11">Belongs to the glycosyltransferase 1 family. Bacterial/plant glycogen synthase subfamily.</text>
</comment>
<evidence type="ECO:0000256" key="7">
    <source>
        <dbReference type="ARBA" id="ARBA00022676"/>
    </source>
</evidence>
<evidence type="ECO:0000313" key="15">
    <source>
        <dbReference type="EMBL" id="UOO80289.1"/>
    </source>
</evidence>
<dbReference type="EC" id="2.4.1.21" evidence="5 11"/>
<dbReference type="PANTHER" id="PTHR45825">
    <property type="entry name" value="GRANULE-BOUND STARCH SYNTHASE 1, CHLOROPLASTIC/AMYLOPLASTIC"/>
    <property type="match status" value="1"/>
</dbReference>
<reference evidence="15" key="2">
    <citation type="submission" date="2021-12" db="EMBL/GenBank/DDBJ databases">
        <authorList>
            <person name="Veyrier F.J."/>
        </authorList>
    </citation>
    <scope>NUCLEOTIDE SEQUENCE</scope>
    <source>
        <strain evidence="15">1258/02</strain>
    </source>
</reference>
<evidence type="ECO:0000256" key="10">
    <source>
        <dbReference type="ARBA" id="ARBA00031722"/>
    </source>
</evidence>
<proteinExistence type="inferred from homology"/>
<dbReference type="GO" id="GO:0005978">
    <property type="term" value="P:glycogen biosynthetic process"/>
    <property type="evidence" value="ECO:0007669"/>
    <property type="project" value="UniProtKB-UniRule"/>
</dbReference>
<evidence type="ECO:0000256" key="6">
    <source>
        <dbReference type="ARBA" id="ARBA00019935"/>
    </source>
</evidence>
<dbReference type="NCBIfam" id="TIGR02095">
    <property type="entry name" value="glgA"/>
    <property type="match status" value="1"/>
</dbReference>